<feature type="transmembrane region" description="Helical" evidence="8">
    <location>
        <begin position="72"/>
        <end position="92"/>
    </location>
</feature>
<feature type="transmembrane region" description="Helical" evidence="8">
    <location>
        <begin position="263"/>
        <end position="279"/>
    </location>
</feature>
<dbReference type="Pfam" id="PF09594">
    <property type="entry name" value="GT87"/>
    <property type="match status" value="1"/>
</dbReference>
<feature type="transmembrane region" description="Helical" evidence="8">
    <location>
        <begin position="338"/>
        <end position="360"/>
    </location>
</feature>
<feature type="transmembrane region" description="Helical" evidence="8">
    <location>
        <begin position="239"/>
        <end position="256"/>
    </location>
</feature>
<keyword evidence="10" id="KW-1185">Reference proteome</keyword>
<evidence type="ECO:0000256" key="8">
    <source>
        <dbReference type="SAM" id="Phobius"/>
    </source>
</evidence>
<dbReference type="EMBL" id="BMVP01000004">
    <property type="protein sequence ID" value="GHB55317.1"/>
    <property type="molecule type" value="Genomic_DNA"/>
</dbReference>
<comment type="similarity">
    <text evidence="7">Belongs to the glycosyltransferase 87 family.</text>
</comment>
<keyword evidence="3" id="KW-0808">Transferase</keyword>
<evidence type="ECO:0000256" key="7">
    <source>
        <dbReference type="ARBA" id="ARBA00024033"/>
    </source>
</evidence>
<evidence type="ECO:0000256" key="5">
    <source>
        <dbReference type="ARBA" id="ARBA00022989"/>
    </source>
</evidence>
<reference evidence="10" key="1">
    <citation type="journal article" date="2019" name="Int. J. Syst. Evol. Microbiol.">
        <title>The Global Catalogue of Microorganisms (GCM) 10K type strain sequencing project: providing services to taxonomists for standard genome sequencing and annotation.</title>
        <authorList>
            <consortium name="The Broad Institute Genomics Platform"/>
            <consortium name="The Broad Institute Genome Sequencing Center for Infectious Disease"/>
            <person name="Wu L."/>
            <person name="Ma J."/>
        </authorList>
    </citation>
    <scope>NUCLEOTIDE SEQUENCE [LARGE SCALE GENOMIC DNA]</scope>
    <source>
        <strain evidence="10">JCM 4738</strain>
    </source>
</reference>
<dbReference type="Proteomes" id="UP000642673">
    <property type="component" value="Unassembled WGS sequence"/>
</dbReference>
<keyword evidence="2" id="KW-1003">Cell membrane</keyword>
<evidence type="ECO:0000313" key="10">
    <source>
        <dbReference type="Proteomes" id="UP000642673"/>
    </source>
</evidence>
<accession>A0ABQ3EZE8</accession>
<evidence type="ECO:0000256" key="1">
    <source>
        <dbReference type="ARBA" id="ARBA00004651"/>
    </source>
</evidence>
<comment type="caution">
    <text evidence="9">The sequence shown here is derived from an EMBL/GenBank/DDBJ whole genome shotgun (WGS) entry which is preliminary data.</text>
</comment>
<evidence type="ECO:0000313" key="9">
    <source>
        <dbReference type="EMBL" id="GHB55317.1"/>
    </source>
</evidence>
<evidence type="ECO:0000256" key="3">
    <source>
        <dbReference type="ARBA" id="ARBA00022679"/>
    </source>
</evidence>
<comment type="subcellular location">
    <subcellularLocation>
        <location evidence="1">Cell membrane</location>
        <topology evidence="1">Multi-pass membrane protein</topology>
    </subcellularLocation>
</comment>
<name>A0ABQ3EZE8_9ACTN</name>
<sequence length="382" mass="40044">MAHLAVAFCAADMFDLRVYREGSPGVLTGHLYDFRLARADPGALALPFTYPPFAALVFLPLAYLPWWLTQVLWQLLSLTAALYLVRGSFALLHPDRPAEPARILLWTAAVLWLEPLLHGLALGQVSLPLAALSLAAALRPGPLAAGTGIGLAAGVKLTPAGGVLYLLAAGRRRAAGWAAATFAATVVLAALVAPVESWRYWGHLLGDSGRIGPLASVENQSLRGCLARLLGQDGGVAGLWWPAGVLLAAAATAYAMRAAVRRGDRLAVLLAAQFFVLLASPVSWSHHWVWVVPALVWLRYGSLRGRRLSRAAVVVWALTAGTWMVPALHAVAPAGRAVPWPVAVAACAYPLAAALTLAAVASSPRTGPAPVPVAAGTAWGSR</sequence>
<evidence type="ECO:0000256" key="6">
    <source>
        <dbReference type="ARBA" id="ARBA00023136"/>
    </source>
</evidence>
<feature type="transmembrane region" description="Helical" evidence="8">
    <location>
        <begin position="313"/>
        <end position="332"/>
    </location>
</feature>
<organism evidence="9 10">
    <name type="scientific">Streptomyces cirratus</name>
    <dbReference type="NCBI Taxonomy" id="68187"/>
    <lineage>
        <taxon>Bacteria</taxon>
        <taxon>Bacillati</taxon>
        <taxon>Actinomycetota</taxon>
        <taxon>Actinomycetes</taxon>
        <taxon>Kitasatosporales</taxon>
        <taxon>Streptomycetaceae</taxon>
        <taxon>Streptomyces</taxon>
    </lineage>
</organism>
<evidence type="ECO:0000256" key="4">
    <source>
        <dbReference type="ARBA" id="ARBA00022692"/>
    </source>
</evidence>
<feature type="transmembrane region" description="Helical" evidence="8">
    <location>
        <begin position="44"/>
        <end position="66"/>
    </location>
</feature>
<evidence type="ECO:0000256" key="2">
    <source>
        <dbReference type="ARBA" id="ARBA00022475"/>
    </source>
</evidence>
<feature type="transmembrane region" description="Helical" evidence="8">
    <location>
        <begin position="143"/>
        <end position="167"/>
    </location>
</feature>
<evidence type="ECO:0008006" key="11">
    <source>
        <dbReference type="Google" id="ProtNLM"/>
    </source>
</evidence>
<keyword evidence="5 8" id="KW-1133">Transmembrane helix</keyword>
<feature type="transmembrane region" description="Helical" evidence="8">
    <location>
        <begin position="174"/>
        <end position="195"/>
    </location>
</feature>
<protein>
    <recommendedName>
        <fullName evidence="11">Alpha-1,2-mannosyltransferase</fullName>
    </recommendedName>
</protein>
<dbReference type="InterPro" id="IPR018584">
    <property type="entry name" value="GT87"/>
</dbReference>
<proteinExistence type="inferred from homology"/>
<keyword evidence="4 8" id="KW-0812">Transmembrane</keyword>
<gene>
    <name evidence="9" type="ORF">GCM10010347_26590</name>
</gene>
<feature type="transmembrane region" description="Helical" evidence="8">
    <location>
        <begin position="104"/>
        <end position="123"/>
    </location>
</feature>
<keyword evidence="6 8" id="KW-0472">Membrane</keyword>